<gene>
    <name evidence="1" type="ORF">F2Q70_00016876</name>
</gene>
<name>A0A8S9I154_BRACR</name>
<dbReference type="AlphaFoldDB" id="A0A8S9I154"/>
<sequence length="104" mass="11056">MSIDGGVSSSSDSYVIRAGRMWVFCCELFVSQDPHGIANADDSVGVIARCSGDPIDRFGLGDVDRCSKSGVDRHQCDPPKLIRLSTSLLPAASLPSPLAKNHPQ</sequence>
<organism evidence="1">
    <name type="scientific">Brassica cretica</name>
    <name type="common">Mustard</name>
    <dbReference type="NCBI Taxonomy" id="69181"/>
    <lineage>
        <taxon>Eukaryota</taxon>
        <taxon>Viridiplantae</taxon>
        <taxon>Streptophyta</taxon>
        <taxon>Embryophyta</taxon>
        <taxon>Tracheophyta</taxon>
        <taxon>Spermatophyta</taxon>
        <taxon>Magnoliopsida</taxon>
        <taxon>eudicotyledons</taxon>
        <taxon>Gunneridae</taxon>
        <taxon>Pentapetalae</taxon>
        <taxon>rosids</taxon>
        <taxon>malvids</taxon>
        <taxon>Brassicales</taxon>
        <taxon>Brassicaceae</taxon>
        <taxon>Brassiceae</taxon>
        <taxon>Brassica</taxon>
    </lineage>
</organism>
<dbReference type="EMBL" id="QGKY02001250">
    <property type="protein sequence ID" value="KAF2561618.1"/>
    <property type="molecule type" value="Genomic_DNA"/>
</dbReference>
<proteinExistence type="predicted"/>
<comment type="caution">
    <text evidence="1">The sequence shown here is derived from an EMBL/GenBank/DDBJ whole genome shotgun (WGS) entry which is preliminary data.</text>
</comment>
<reference evidence="1" key="1">
    <citation type="submission" date="2019-12" db="EMBL/GenBank/DDBJ databases">
        <title>Genome sequencing and annotation of Brassica cretica.</title>
        <authorList>
            <person name="Studholme D.J."/>
            <person name="Sarris P.F."/>
        </authorList>
    </citation>
    <scope>NUCLEOTIDE SEQUENCE</scope>
    <source>
        <strain evidence="1">PFS-102/07</strain>
        <tissue evidence="1">Leaf</tissue>
    </source>
</reference>
<protein>
    <submittedName>
        <fullName evidence="1">Uncharacterized protein</fullName>
    </submittedName>
</protein>
<evidence type="ECO:0000313" key="1">
    <source>
        <dbReference type="EMBL" id="KAF2561618.1"/>
    </source>
</evidence>
<accession>A0A8S9I154</accession>